<feature type="region of interest" description="Disordered" evidence="1">
    <location>
        <begin position="367"/>
        <end position="483"/>
    </location>
</feature>
<evidence type="ECO:0000313" key="4">
    <source>
        <dbReference type="Proteomes" id="UP000008370"/>
    </source>
</evidence>
<gene>
    <name evidence="3" type="ORF">PHACADRAFT_258123</name>
</gene>
<dbReference type="AlphaFoldDB" id="K5UWD8"/>
<dbReference type="KEGG" id="pco:PHACADRAFT_258123"/>
<sequence length="527" mass="55878">MLRKPPSLSTLAMPSFAGTRAMSENTIATLASLVAELPQVNRDLLYTVVELIQATSARSKETRMTLGNLLLVFCPSLNMSPPLLRVLCEAPGIWEGKPMSDRYDSIPGTEGSRASYRSRADASDVASLYSEYSDAPPRISSGAGARTSALHAPELGFGGGSPYHSSNNSGSGQDDAASYVSALDHPPSPSDDSSSNMPALTTSTDSLATPSTMSEASSLQPAIIPEDENLSEKSSYPTPGVPVIANPIDLPLPSPRRPFANSPVPFPSTPSQADKSGTASPVSPTRKSLALLSFPPLSKVDKSEASAIEWSPTWSHRQRQKRPSLQLLFSKRSTSSLASPVISGPEPIAPPADMACMPIAYARKDGPPALDTPISTSPLGLFETEDKDKETPAEIKVVESSPFSSPLPLPSLTPRERKESSISSGSSLFSTPQQTPIGYFGGQSPSLLSMNARVDEAASDSRNASPDVRASPSRKSGVLDITVPVEPDVDWSASILKEAESSSQSSKESDRSRTWRVKDTFNVFGSQ</sequence>
<evidence type="ECO:0000313" key="3">
    <source>
        <dbReference type="EMBL" id="EKM54336.1"/>
    </source>
</evidence>
<name>K5UWD8_PHACS</name>
<keyword evidence="4" id="KW-1185">Reference proteome</keyword>
<feature type="region of interest" description="Disordered" evidence="1">
    <location>
        <begin position="152"/>
        <end position="219"/>
    </location>
</feature>
<dbReference type="Gene3D" id="1.10.555.10">
    <property type="entry name" value="Rho GTPase activation protein"/>
    <property type="match status" value="1"/>
</dbReference>
<protein>
    <recommendedName>
        <fullName evidence="2">Rho-GAP domain-containing protein</fullName>
    </recommendedName>
</protein>
<dbReference type="InterPro" id="IPR008936">
    <property type="entry name" value="Rho_GTPase_activation_prot"/>
</dbReference>
<evidence type="ECO:0000259" key="2">
    <source>
        <dbReference type="PROSITE" id="PS50238"/>
    </source>
</evidence>
<reference evidence="3 4" key="1">
    <citation type="journal article" date="2012" name="BMC Genomics">
        <title>Comparative genomics of the white-rot fungi, Phanerochaete carnosa and P. chrysosporium, to elucidate the genetic basis of the distinct wood types they colonize.</title>
        <authorList>
            <person name="Suzuki H."/>
            <person name="MacDonald J."/>
            <person name="Syed K."/>
            <person name="Salamov A."/>
            <person name="Hori C."/>
            <person name="Aerts A."/>
            <person name="Henrissat B."/>
            <person name="Wiebenga A."/>
            <person name="vanKuyk P.A."/>
            <person name="Barry K."/>
            <person name="Lindquist E."/>
            <person name="LaButti K."/>
            <person name="Lapidus A."/>
            <person name="Lucas S."/>
            <person name="Coutinho P."/>
            <person name="Gong Y."/>
            <person name="Samejima M."/>
            <person name="Mahadevan R."/>
            <person name="Abou-Zaid M."/>
            <person name="de Vries R.P."/>
            <person name="Igarashi K."/>
            <person name="Yadav J.S."/>
            <person name="Grigoriev I.V."/>
            <person name="Master E.R."/>
        </authorList>
    </citation>
    <scope>NUCLEOTIDE SEQUENCE [LARGE SCALE GENOMIC DNA]</scope>
    <source>
        <strain evidence="3 4">HHB-10118-sp</strain>
    </source>
</reference>
<dbReference type="OrthoDB" id="185175at2759"/>
<dbReference type="Pfam" id="PF00620">
    <property type="entry name" value="RhoGAP"/>
    <property type="match status" value="1"/>
</dbReference>
<organism evidence="3 4">
    <name type="scientific">Phanerochaete carnosa (strain HHB-10118-sp)</name>
    <name type="common">White-rot fungus</name>
    <name type="synonym">Peniophora carnosa</name>
    <dbReference type="NCBI Taxonomy" id="650164"/>
    <lineage>
        <taxon>Eukaryota</taxon>
        <taxon>Fungi</taxon>
        <taxon>Dikarya</taxon>
        <taxon>Basidiomycota</taxon>
        <taxon>Agaricomycotina</taxon>
        <taxon>Agaricomycetes</taxon>
        <taxon>Polyporales</taxon>
        <taxon>Phanerochaetaceae</taxon>
        <taxon>Phanerochaete</taxon>
    </lineage>
</organism>
<dbReference type="Proteomes" id="UP000008370">
    <property type="component" value="Unassembled WGS sequence"/>
</dbReference>
<feature type="compositionally biased region" description="Basic and acidic residues" evidence="1">
    <location>
        <begin position="507"/>
        <end position="519"/>
    </location>
</feature>
<dbReference type="EMBL" id="JH930473">
    <property type="protein sequence ID" value="EKM54336.1"/>
    <property type="molecule type" value="Genomic_DNA"/>
</dbReference>
<proteinExistence type="predicted"/>
<dbReference type="STRING" id="650164.K5UWD8"/>
<feature type="compositionally biased region" description="Low complexity" evidence="1">
    <location>
        <begin position="421"/>
        <end position="430"/>
    </location>
</feature>
<dbReference type="RefSeq" id="XP_007397034.1">
    <property type="nucleotide sequence ID" value="XM_007396972.1"/>
</dbReference>
<feature type="compositionally biased region" description="Polar residues" evidence="1">
    <location>
        <begin position="269"/>
        <end position="286"/>
    </location>
</feature>
<feature type="region of interest" description="Disordered" evidence="1">
    <location>
        <begin position="247"/>
        <end position="287"/>
    </location>
</feature>
<dbReference type="SUPFAM" id="SSF48350">
    <property type="entry name" value="GTPase activation domain, GAP"/>
    <property type="match status" value="1"/>
</dbReference>
<dbReference type="PROSITE" id="PS50238">
    <property type="entry name" value="RHOGAP"/>
    <property type="match status" value="1"/>
</dbReference>
<evidence type="ECO:0000256" key="1">
    <source>
        <dbReference type="SAM" id="MobiDB-lite"/>
    </source>
</evidence>
<feature type="region of interest" description="Disordered" evidence="1">
    <location>
        <begin position="496"/>
        <end position="527"/>
    </location>
</feature>
<dbReference type="GO" id="GO:0007165">
    <property type="term" value="P:signal transduction"/>
    <property type="evidence" value="ECO:0007669"/>
    <property type="project" value="InterPro"/>
</dbReference>
<feature type="compositionally biased region" description="Polar residues" evidence="1">
    <location>
        <begin position="163"/>
        <end position="172"/>
    </location>
</feature>
<feature type="compositionally biased region" description="Polar residues" evidence="1">
    <location>
        <begin position="196"/>
        <end position="219"/>
    </location>
</feature>
<feature type="compositionally biased region" description="Basic and acidic residues" evidence="1">
    <location>
        <begin position="384"/>
        <end position="397"/>
    </location>
</feature>
<feature type="domain" description="Rho-GAP" evidence="2">
    <location>
        <begin position="1"/>
        <end position="129"/>
    </location>
</feature>
<dbReference type="InterPro" id="IPR000198">
    <property type="entry name" value="RhoGAP_dom"/>
</dbReference>
<dbReference type="InParanoid" id="K5UWD8"/>
<dbReference type="GeneID" id="18917030"/>
<accession>K5UWD8</accession>
<dbReference type="HOGENOM" id="CLU_516885_0_0_1"/>